<feature type="transmembrane region" description="Helical" evidence="2">
    <location>
        <begin position="506"/>
        <end position="529"/>
    </location>
</feature>
<name>A0AA36C3V2_9BILA</name>
<feature type="transmembrane region" description="Helical" evidence="2">
    <location>
        <begin position="472"/>
        <end position="500"/>
    </location>
</feature>
<dbReference type="Pfam" id="PF02592">
    <property type="entry name" value="Vut_1"/>
    <property type="match status" value="1"/>
</dbReference>
<evidence type="ECO:0000313" key="3">
    <source>
        <dbReference type="EMBL" id="CAJ0557460.1"/>
    </source>
</evidence>
<dbReference type="NCBIfam" id="TIGR00697">
    <property type="entry name" value="queuosine precursor transporter"/>
    <property type="match status" value="1"/>
</dbReference>
<protein>
    <recommendedName>
        <fullName evidence="5">Queuosine precursor transporter</fullName>
    </recommendedName>
</protein>
<sequence length="543" mass="58448">MDWVHQFHPAEAYYRLGCTTAADNPGEDCVSDGDTPVPLGRQARKFSVSRFCLKEEAIPTQDPYGQQGTPPPGSYPPPAGPPQGGSYPPPPQGGNFPPPQGGNYPPPGGYPPPPQGGNFPPPPQFNDQVHGPGGALAPPVQQSAIRNAFTLLSIIPIIGGILALVAYIVIAVTINNSPTKQGKHDELAGGTQRAVDRGWIGHPQSSATSSSRIPSWSVEQVDGIKPAFGTFFNSRTSVQLFSAVSLSPSPPICDFGHQIELRVDLVERRDVDPAGARSDRYQHHRRTAVRNPGLLVTAPVALIASTYAYRVLTGGHLRISKTNRPTKPNCAHVSRGYYPTIVALFTTTLLISNVAATKGSPSLRIPTSRSGPLQILPIITDGGFFLFPLAYVLGDVLSEVYGFKATRRAIYLGFGALILAAACFWIAAALETVVGVIPRLLVAGLAAYLVGQLLNSLVLVMMKKRMQEKHLWARLIGSTVVGEFADTLIFCSIAAGVIGISTWEDFINYVLVGFLWKTLVEVLVMPITYRVIAYVKKREPTYV</sequence>
<comment type="caution">
    <text evidence="3">The sequence shown here is derived from an EMBL/GenBank/DDBJ whole genome shotgun (WGS) entry which is preliminary data.</text>
</comment>
<feature type="compositionally biased region" description="Pro residues" evidence="1">
    <location>
        <begin position="69"/>
        <end position="124"/>
    </location>
</feature>
<keyword evidence="2" id="KW-0812">Transmembrane</keyword>
<evidence type="ECO:0008006" key="5">
    <source>
        <dbReference type="Google" id="ProtNLM"/>
    </source>
</evidence>
<dbReference type="PANTHER" id="PTHR34300">
    <property type="entry name" value="QUEUOSINE PRECURSOR TRANSPORTER-RELATED"/>
    <property type="match status" value="1"/>
</dbReference>
<dbReference type="HAMAP" id="MF_02088">
    <property type="entry name" value="Q_prec_transport"/>
    <property type="match status" value="1"/>
</dbReference>
<feature type="transmembrane region" description="Helical" evidence="2">
    <location>
        <begin position="375"/>
        <end position="397"/>
    </location>
</feature>
<evidence type="ECO:0000256" key="2">
    <source>
        <dbReference type="SAM" id="Phobius"/>
    </source>
</evidence>
<feature type="non-terminal residue" evidence="3">
    <location>
        <position position="1"/>
    </location>
</feature>
<feature type="transmembrane region" description="Helical" evidence="2">
    <location>
        <begin position="336"/>
        <end position="355"/>
    </location>
</feature>
<dbReference type="PANTHER" id="PTHR34300:SF2">
    <property type="entry name" value="QUEUOSINE PRECURSOR TRANSPORTER-RELATED"/>
    <property type="match status" value="1"/>
</dbReference>
<dbReference type="EMBL" id="CATQJA010000012">
    <property type="protein sequence ID" value="CAJ0557460.1"/>
    <property type="molecule type" value="Genomic_DNA"/>
</dbReference>
<feature type="transmembrane region" description="Helical" evidence="2">
    <location>
        <begin position="409"/>
        <end position="428"/>
    </location>
</feature>
<accession>A0AA36C3V2</accession>
<evidence type="ECO:0000256" key="1">
    <source>
        <dbReference type="SAM" id="MobiDB-lite"/>
    </source>
</evidence>
<keyword evidence="2" id="KW-0472">Membrane</keyword>
<dbReference type="InterPro" id="IPR003744">
    <property type="entry name" value="YhhQ"/>
</dbReference>
<gene>
    <name evidence="3" type="ORF">MSPICULIGERA_LOCUS218</name>
</gene>
<feature type="compositionally biased region" description="Low complexity" evidence="1">
    <location>
        <begin position="59"/>
        <end position="68"/>
    </location>
</feature>
<proteinExistence type="inferred from homology"/>
<dbReference type="AlphaFoldDB" id="A0AA36C3V2"/>
<feature type="region of interest" description="Disordered" evidence="1">
    <location>
        <begin position="57"/>
        <end position="138"/>
    </location>
</feature>
<keyword evidence="4" id="KW-1185">Reference proteome</keyword>
<feature type="transmembrane region" description="Helical" evidence="2">
    <location>
        <begin position="148"/>
        <end position="174"/>
    </location>
</feature>
<feature type="transmembrane region" description="Helical" evidence="2">
    <location>
        <begin position="440"/>
        <end position="460"/>
    </location>
</feature>
<organism evidence="3 4">
    <name type="scientific">Mesorhabditis spiculigera</name>
    <dbReference type="NCBI Taxonomy" id="96644"/>
    <lineage>
        <taxon>Eukaryota</taxon>
        <taxon>Metazoa</taxon>
        <taxon>Ecdysozoa</taxon>
        <taxon>Nematoda</taxon>
        <taxon>Chromadorea</taxon>
        <taxon>Rhabditida</taxon>
        <taxon>Rhabditina</taxon>
        <taxon>Rhabditomorpha</taxon>
        <taxon>Rhabditoidea</taxon>
        <taxon>Rhabditidae</taxon>
        <taxon>Mesorhabditinae</taxon>
        <taxon>Mesorhabditis</taxon>
    </lineage>
</organism>
<reference evidence="3" key="1">
    <citation type="submission" date="2023-06" db="EMBL/GenBank/DDBJ databases">
        <authorList>
            <person name="Delattre M."/>
        </authorList>
    </citation>
    <scope>NUCLEOTIDE SEQUENCE</scope>
    <source>
        <strain evidence="3">AF72</strain>
    </source>
</reference>
<dbReference type="Proteomes" id="UP001177023">
    <property type="component" value="Unassembled WGS sequence"/>
</dbReference>
<keyword evidence="2" id="KW-1133">Transmembrane helix</keyword>
<evidence type="ECO:0000313" key="4">
    <source>
        <dbReference type="Proteomes" id="UP001177023"/>
    </source>
</evidence>